<evidence type="ECO:0000313" key="2">
    <source>
        <dbReference type="Proteomes" id="UP000699462"/>
    </source>
</evidence>
<dbReference type="OrthoDB" id="6260219at2759"/>
<keyword evidence="2" id="KW-1185">Reference proteome</keyword>
<protein>
    <submittedName>
        <fullName evidence="1">Uncharacterized protein</fullName>
    </submittedName>
</protein>
<accession>A0A8T0D800</accession>
<gene>
    <name evidence="1" type="ORF">P879_08882</name>
</gene>
<organism evidence="1 2">
    <name type="scientific">Paragonimus westermani</name>
    <dbReference type="NCBI Taxonomy" id="34504"/>
    <lineage>
        <taxon>Eukaryota</taxon>
        <taxon>Metazoa</taxon>
        <taxon>Spiralia</taxon>
        <taxon>Lophotrochozoa</taxon>
        <taxon>Platyhelminthes</taxon>
        <taxon>Trematoda</taxon>
        <taxon>Digenea</taxon>
        <taxon>Plagiorchiida</taxon>
        <taxon>Troglotremata</taxon>
        <taxon>Troglotrematidae</taxon>
        <taxon>Paragonimus</taxon>
    </lineage>
</organism>
<dbReference type="GO" id="GO:0045505">
    <property type="term" value="F:dynein intermediate chain binding"/>
    <property type="evidence" value="ECO:0007669"/>
    <property type="project" value="InterPro"/>
</dbReference>
<dbReference type="InterPro" id="IPR026983">
    <property type="entry name" value="DHC"/>
</dbReference>
<dbReference type="Proteomes" id="UP000699462">
    <property type="component" value="Unassembled WGS sequence"/>
</dbReference>
<dbReference type="GO" id="GO:0030286">
    <property type="term" value="C:dynein complex"/>
    <property type="evidence" value="ECO:0007669"/>
    <property type="project" value="InterPro"/>
</dbReference>
<dbReference type="PANTHER" id="PTHR45703">
    <property type="entry name" value="DYNEIN HEAVY CHAIN"/>
    <property type="match status" value="1"/>
</dbReference>
<comment type="caution">
    <text evidence="1">The sequence shown here is derived from an EMBL/GenBank/DDBJ whole genome shotgun (WGS) entry which is preliminary data.</text>
</comment>
<dbReference type="GO" id="GO:0007018">
    <property type="term" value="P:microtubule-based movement"/>
    <property type="evidence" value="ECO:0007669"/>
    <property type="project" value="InterPro"/>
</dbReference>
<proteinExistence type="predicted"/>
<dbReference type="InterPro" id="IPR027417">
    <property type="entry name" value="P-loop_NTPase"/>
</dbReference>
<dbReference type="GO" id="GO:0051959">
    <property type="term" value="F:dynein light intermediate chain binding"/>
    <property type="evidence" value="ECO:0007669"/>
    <property type="project" value="InterPro"/>
</dbReference>
<dbReference type="AlphaFoldDB" id="A0A8T0D800"/>
<name>A0A8T0D800_9TREM</name>
<dbReference type="Gene3D" id="3.40.50.300">
    <property type="entry name" value="P-loop containing nucleotide triphosphate hydrolases"/>
    <property type="match status" value="1"/>
</dbReference>
<sequence length="870" mass="98798">MQATRQMTTKIAAPEPPVCPTFGQYHQYEQVLQRFLTVQDQVLYLLHAAESNQLPASISVDVIIACMTSISEWELEYFQLNAKGSSLFVPVTMKASTCLDTIKNEWKHLAKIAQKVGSLAELTQKPKERAMSLFPMLSLMSNCELISVIGNWKIFCPDGETSVPRSIASTSVHPLTDSHESTNRTESAMIAGFQKRCIQRLVRRLFSIVCELKFGWNKDNFGWEVYGCVTRFGEELPFKHVLHWSYSAANWICKFHLALENSLLTATLQLLSDFRIDEATHLPELINSGKPGLCLWLAERIAGWQAIESCLTNEPVESRKRLVKLRYSNCYFEPSKNDVIIDRLCGNLLLSHRIDGLLKDPDPNCTSLTWLQIFKHQLCWPVECSRHSHHNQRPSIVVQQFNSKHTFGWCGEALTIGTTTDLIVPPLPNSQELLMLGMALAKLQVCSPRDDHESQEVKWKTCIVNDHPIAVNPGFGVLFTTVTASLHSLPDTLRRNFRSVELTVPDWGFVADHLCAAHYLPTACRAARTKQQLAKLLDFVHCGRKSSQSSELLVNTAVSWSLLKHVMRIASLIWNRRFSDIRVNRSKVGLRSADVYAEEEDSVAETSVVQGLLRAWTEVTCRTLASSTKLWSSQATPELAKMQEIFLTIKSVFPTGYKQAIVQKKHNLPIRISWRFFEQLLKEIRTRQLELIPGQIEKITELYGLLKLRRHVMIIGRIASGKTTIWQLLANTLNRLCAIQQRIPTGSEHLHIDGVDKVGSKEKYTEWLTTLPDVIRESIEQYDLSGIDESDEAVTRVQTEHSFPGALSTRNVYRKSEMTESGTDFVKWTVLDTGDQLVSLANVCLEKHVMRCLEQCDRKGVFLYHFPHDI</sequence>
<evidence type="ECO:0000313" key="1">
    <source>
        <dbReference type="EMBL" id="KAF8562878.1"/>
    </source>
</evidence>
<dbReference type="EMBL" id="JTDF01016304">
    <property type="protein sequence ID" value="KAF8562878.1"/>
    <property type="molecule type" value="Genomic_DNA"/>
</dbReference>
<dbReference type="SUPFAM" id="SSF52540">
    <property type="entry name" value="P-loop containing nucleoside triphosphate hydrolases"/>
    <property type="match status" value="1"/>
</dbReference>
<reference evidence="1 2" key="1">
    <citation type="submission" date="2019-07" db="EMBL/GenBank/DDBJ databases">
        <title>Annotation for the trematode Paragonimus westermani.</title>
        <authorList>
            <person name="Choi Y.-J."/>
        </authorList>
    </citation>
    <scope>NUCLEOTIDE SEQUENCE [LARGE SCALE GENOMIC DNA]</scope>
    <source>
        <strain evidence="1">180907_Pwestermani</strain>
    </source>
</reference>